<dbReference type="Pfam" id="PF09642">
    <property type="entry name" value="YonK"/>
    <property type="match status" value="1"/>
</dbReference>
<sequence>MAKRSHSLSLKGLFVHQTGLIEEATKNKETKEIDIRYYKLYDLLKEFDGRQVSITIKEDDEIESVDENELV</sequence>
<keyword evidence="3" id="KW-1185">Reference proteome</keyword>
<dbReference type="OrthoDB" id="2907886at2"/>
<accession>A0A518VCL4</accession>
<protein>
    <recommendedName>
        <fullName evidence="1">Bacillus phage SPbeta YonK domain-containing protein</fullName>
    </recommendedName>
</protein>
<dbReference type="InterPro" id="IPR037261">
    <property type="entry name" value="YonK_sf"/>
</dbReference>
<evidence type="ECO:0000313" key="3">
    <source>
        <dbReference type="Proteomes" id="UP000319432"/>
    </source>
</evidence>
<gene>
    <name evidence="2" type="ORF">EEL30_22100</name>
</gene>
<dbReference type="EMBL" id="CP033464">
    <property type="protein sequence ID" value="QDX94737.1"/>
    <property type="molecule type" value="Genomic_DNA"/>
</dbReference>
<evidence type="ECO:0000313" key="2">
    <source>
        <dbReference type="EMBL" id="QDX94737.1"/>
    </source>
</evidence>
<dbReference type="Proteomes" id="UP000319432">
    <property type="component" value="Chromosome"/>
</dbReference>
<evidence type="ECO:0000259" key="1">
    <source>
        <dbReference type="Pfam" id="PF09642"/>
    </source>
</evidence>
<dbReference type="InterPro" id="IPR018600">
    <property type="entry name" value="Phage_SP-beta_YonK"/>
</dbReference>
<organism evidence="2 3">
    <name type="scientific">Brevibacillus laterosporus</name>
    <name type="common">Bacillus laterosporus</name>
    <dbReference type="NCBI Taxonomy" id="1465"/>
    <lineage>
        <taxon>Bacteria</taxon>
        <taxon>Bacillati</taxon>
        <taxon>Bacillota</taxon>
        <taxon>Bacilli</taxon>
        <taxon>Bacillales</taxon>
        <taxon>Paenibacillaceae</taxon>
        <taxon>Brevibacillus</taxon>
    </lineage>
</organism>
<dbReference type="SUPFAM" id="SSF160570">
    <property type="entry name" value="YonK-like"/>
    <property type="match status" value="1"/>
</dbReference>
<proteinExistence type="predicted"/>
<reference evidence="2 3" key="1">
    <citation type="submission" date="2018-11" db="EMBL/GenBank/DDBJ databases">
        <title>Phylogenetic determinants of toxin gene distribution in genomes of Brevibacillus laterosporus.</title>
        <authorList>
            <person name="Glare T.R."/>
            <person name="Durrant A."/>
            <person name="Berry C."/>
            <person name="Palma L."/>
            <person name="Ormskirk M."/>
            <person name="Cox M.O."/>
        </authorList>
    </citation>
    <scope>NUCLEOTIDE SEQUENCE [LARGE SCALE GENOMIC DNA]</scope>
    <source>
        <strain evidence="2 3">1821L</strain>
    </source>
</reference>
<name>A0A518VCL4_BRELA</name>
<feature type="domain" description="Bacillus phage SPbeta YonK" evidence="1">
    <location>
        <begin position="1"/>
        <end position="63"/>
    </location>
</feature>
<dbReference type="Gene3D" id="6.20.120.10">
    <property type="match status" value="1"/>
</dbReference>
<dbReference type="AlphaFoldDB" id="A0A518VCL4"/>